<dbReference type="Gene3D" id="3.30.300.50">
    <property type="match status" value="1"/>
</dbReference>
<dbReference type="EMBL" id="CP157390">
    <property type="protein sequence ID" value="XBM48420.1"/>
    <property type="molecule type" value="Genomic_DNA"/>
</dbReference>
<dbReference type="PANTHER" id="PTHR30032">
    <property type="entry name" value="N-ACETYLMURAMOYL-L-ALANINE AMIDASE-RELATED"/>
    <property type="match status" value="1"/>
</dbReference>
<evidence type="ECO:0000256" key="1">
    <source>
        <dbReference type="SAM" id="MobiDB-lite"/>
    </source>
</evidence>
<protein>
    <submittedName>
        <fullName evidence="3">Cell wall-binding repeat-containing protein</fullName>
    </submittedName>
</protein>
<accession>A0AAU7GC37</accession>
<dbReference type="InterPro" id="IPR035070">
    <property type="entry name" value="Streptogrisin_prodomain"/>
</dbReference>
<evidence type="ECO:0000256" key="2">
    <source>
        <dbReference type="SAM" id="SignalP"/>
    </source>
</evidence>
<dbReference type="InterPro" id="IPR007253">
    <property type="entry name" value="Cell_wall-bd_2"/>
</dbReference>
<gene>
    <name evidence="3" type="ORF">AAME72_00850</name>
</gene>
<dbReference type="SUPFAM" id="SSF50494">
    <property type="entry name" value="Trypsin-like serine proteases"/>
    <property type="match status" value="1"/>
</dbReference>
<feature type="chain" id="PRO_5043716947" evidence="2">
    <location>
        <begin position="25"/>
        <end position="794"/>
    </location>
</feature>
<dbReference type="AlphaFoldDB" id="A0AAU7GC37"/>
<proteinExistence type="predicted"/>
<dbReference type="PANTHER" id="PTHR30032:SF8">
    <property type="entry name" value="GERMINATION-SPECIFIC N-ACETYLMURAMOYL-L-ALANINE AMIDASE"/>
    <property type="match status" value="1"/>
</dbReference>
<dbReference type="CDD" id="cd21112">
    <property type="entry name" value="alphaLP-like"/>
    <property type="match status" value="1"/>
</dbReference>
<reference evidence="3" key="1">
    <citation type="submission" date="2024-05" db="EMBL/GenBank/DDBJ databases">
        <title>The Natural Products Discovery Center: Release of the First 8490 Sequenced Strains for Exploring Actinobacteria Biosynthetic Diversity.</title>
        <authorList>
            <person name="Kalkreuter E."/>
            <person name="Kautsar S.A."/>
            <person name="Yang D."/>
            <person name="Bader C.D."/>
            <person name="Teijaro C.N."/>
            <person name="Fluegel L."/>
            <person name="Davis C.M."/>
            <person name="Simpson J.R."/>
            <person name="Lauterbach L."/>
            <person name="Steele A.D."/>
            <person name="Gui C."/>
            <person name="Meng S."/>
            <person name="Li G."/>
            <person name="Viehrig K."/>
            <person name="Ye F."/>
            <person name="Su P."/>
            <person name="Kiefer A.F."/>
            <person name="Nichols A."/>
            <person name="Cepeda A.J."/>
            <person name="Yan W."/>
            <person name="Fan B."/>
            <person name="Jiang Y."/>
            <person name="Adhikari A."/>
            <person name="Zheng C.-J."/>
            <person name="Schuster L."/>
            <person name="Cowan T.M."/>
            <person name="Smanski M.J."/>
            <person name="Chevrette M.G."/>
            <person name="de Carvalho L.P.S."/>
            <person name="Shen B."/>
        </authorList>
    </citation>
    <scope>NUCLEOTIDE SEQUENCE</scope>
    <source>
        <strain evidence="3">NPDC080035</strain>
    </source>
</reference>
<feature type="region of interest" description="Disordered" evidence="1">
    <location>
        <begin position="30"/>
        <end position="81"/>
    </location>
</feature>
<feature type="signal peptide" evidence="2">
    <location>
        <begin position="1"/>
        <end position="24"/>
    </location>
</feature>
<dbReference type="InterPro" id="IPR009003">
    <property type="entry name" value="Peptidase_S1_PA"/>
</dbReference>
<keyword evidence="2" id="KW-0732">Signal</keyword>
<feature type="compositionally biased region" description="Low complexity" evidence="1">
    <location>
        <begin position="65"/>
        <end position="75"/>
    </location>
</feature>
<sequence>MIRRAGAAVTLVAAIGLLAGCASAPTAPQAVGRQAEPAGLTAPKPSTPADTGTPAPAPAPGPGGAADTTPQPGGPSDLPQGLSAAVQRDLGISPQHYLDQAQTAATASNILPALEKSGVKAADVWIDDTTIRVHTTSATQERAVSALGADPTAATPPTAPEVSTSFSSYDNLDNGQGWYLELNADYISICSTGFNGYRSGAKALVTAGHCLLANDPVPADPVTAYRYNQTKPNQDATAAGLPIGNLDSTSFQFGGGRDAGIIPVTGGAQTPRPLTSTWNGSTLPVRGTITATNGASICKSGRTTGWTCGKVVAVNETVTVDDTKTVNSVVTTMCMYHGDSGGAAMIGNYAVGINSAGSWSSVACKDKGAFSTVFPMQGAPDSVMSAHPDWEPAVQLDAPTVATSAGAAGSAAVTGKLTNATTADSVSVSVDGTPIGTAPVAANGTWSVPATSVTAGMHLVTAVSRYGANSASATTTAAVQVGSVSSRRLSGLDRYATAAAVSQAGFPDSSTPVKTVYIASGENFPDALVAGPAAAAEGGPVLLTKPTTLPTVIGTEVQRLNPGKVIIVGGTGAVSAGVEKSLRTLLPDATVERRQGADRYATARAVVAGAYTGTPIANLYIATGQDFPDSLSASAAGAFNGSPVLTIPGNANTLDATTKAFIQSLHPAAISVVGGTGVVTAPIYTQLAGLVTGSAANLHRYSGPDRFSTSQAVAQAAFPAGSGGTVLLASGLNYPDALVGSALAGALHQPMLITLPTCVANATALTMGGWKTTAITLLGGAGSVSDAVAGMKRC</sequence>
<dbReference type="InterPro" id="IPR043504">
    <property type="entry name" value="Peptidase_S1_PA_chymotrypsin"/>
</dbReference>
<dbReference type="Pfam" id="PF04122">
    <property type="entry name" value="CW_binding_2"/>
    <property type="match status" value="3"/>
</dbReference>
<name>A0AAU7GC37_9MICO</name>
<organism evidence="3">
    <name type="scientific">Leifsonia sp. NPDC080035</name>
    <dbReference type="NCBI Taxonomy" id="3143936"/>
    <lineage>
        <taxon>Bacteria</taxon>
        <taxon>Bacillati</taxon>
        <taxon>Actinomycetota</taxon>
        <taxon>Actinomycetes</taxon>
        <taxon>Micrococcales</taxon>
        <taxon>Microbacteriaceae</taxon>
        <taxon>Leifsonia</taxon>
    </lineage>
</organism>
<evidence type="ECO:0000313" key="3">
    <source>
        <dbReference type="EMBL" id="XBM48420.1"/>
    </source>
</evidence>
<dbReference type="RefSeq" id="WP_348788371.1">
    <property type="nucleotide sequence ID" value="NZ_CP157390.1"/>
</dbReference>
<dbReference type="PROSITE" id="PS51257">
    <property type="entry name" value="PROKAR_LIPOPROTEIN"/>
    <property type="match status" value="1"/>
</dbReference>
<dbReference type="Gene3D" id="3.40.50.12090">
    <property type="match status" value="1"/>
</dbReference>
<dbReference type="InterPro" id="IPR051922">
    <property type="entry name" value="Bact_Sporulation_Assoc"/>
</dbReference>
<dbReference type="Gene3D" id="2.40.10.10">
    <property type="entry name" value="Trypsin-like serine proteases"/>
    <property type="match status" value="2"/>
</dbReference>